<proteinExistence type="predicted"/>
<accession>A0A6J7JEU8</accession>
<protein>
    <submittedName>
        <fullName evidence="1">Unannotated protein</fullName>
    </submittedName>
</protein>
<reference evidence="1" key="1">
    <citation type="submission" date="2020-05" db="EMBL/GenBank/DDBJ databases">
        <authorList>
            <person name="Chiriac C."/>
            <person name="Salcher M."/>
            <person name="Ghai R."/>
            <person name="Kavagutti S V."/>
        </authorList>
    </citation>
    <scope>NUCLEOTIDE SEQUENCE</scope>
</reference>
<evidence type="ECO:0000313" key="1">
    <source>
        <dbReference type="EMBL" id="CAB4940762.1"/>
    </source>
</evidence>
<dbReference type="EMBL" id="CAFBNF010000074">
    <property type="protein sequence ID" value="CAB4940762.1"/>
    <property type="molecule type" value="Genomic_DNA"/>
</dbReference>
<name>A0A6J7JEU8_9ZZZZ</name>
<gene>
    <name evidence="1" type="ORF">UFOPK3773_00844</name>
</gene>
<organism evidence="1">
    <name type="scientific">freshwater metagenome</name>
    <dbReference type="NCBI Taxonomy" id="449393"/>
    <lineage>
        <taxon>unclassified sequences</taxon>
        <taxon>metagenomes</taxon>
        <taxon>ecological metagenomes</taxon>
    </lineage>
</organism>
<dbReference type="AlphaFoldDB" id="A0A6J7JEU8"/>
<sequence>MWAGRTSEVAQSIVQGLYPALLVDAATVERTERFLDENPSLSFGARRLVAEGADGVSRALRARLADED</sequence>